<comment type="caution">
    <text evidence="2">The sequence shown here is derived from an EMBL/GenBank/DDBJ whole genome shotgun (WGS) entry which is preliminary data.</text>
</comment>
<feature type="non-terminal residue" evidence="2">
    <location>
        <position position="1"/>
    </location>
</feature>
<reference evidence="2 3" key="1">
    <citation type="submission" date="2024-05" db="EMBL/GenBank/DDBJ databases">
        <title>Genome sequencing and assembly of Indian major carp, Cirrhinus mrigala (Hamilton, 1822).</title>
        <authorList>
            <person name="Mohindra V."/>
            <person name="Chowdhury L.M."/>
            <person name="Lal K."/>
            <person name="Jena J.K."/>
        </authorList>
    </citation>
    <scope>NUCLEOTIDE SEQUENCE [LARGE SCALE GENOMIC DNA]</scope>
    <source>
        <strain evidence="2">CM1030</strain>
        <tissue evidence="2">Blood</tissue>
    </source>
</reference>
<evidence type="ECO:0000256" key="1">
    <source>
        <dbReference type="SAM" id="Coils"/>
    </source>
</evidence>
<name>A0ABD0R2F0_CIRMR</name>
<proteinExistence type="predicted"/>
<dbReference type="Proteomes" id="UP001529510">
    <property type="component" value="Unassembled WGS sequence"/>
</dbReference>
<evidence type="ECO:0000313" key="2">
    <source>
        <dbReference type="EMBL" id="KAL0192674.1"/>
    </source>
</evidence>
<feature type="non-terminal residue" evidence="2">
    <location>
        <position position="118"/>
    </location>
</feature>
<sequence length="118" mass="13508">AHVKAQLSKKSQLLAIMSRKHQELESRLDDMITRIHKETQEIKELEQQLTDGQIAANEALKRDLEGIISGLQEYLQGVKDQARKAQEKEALQHLLCEKELQCTQLEKEVFLSAESAQE</sequence>
<dbReference type="EMBL" id="JAMKFB020000005">
    <property type="protein sequence ID" value="KAL0192674.1"/>
    <property type="molecule type" value="Genomic_DNA"/>
</dbReference>
<feature type="coiled-coil region" evidence="1">
    <location>
        <begin position="14"/>
        <end position="88"/>
    </location>
</feature>
<protein>
    <submittedName>
        <fullName evidence="2">Uncharacterized protein</fullName>
    </submittedName>
</protein>
<keyword evidence="3" id="KW-1185">Reference proteome</keyword>
<keyword evidence="1" id="KW-0175">Coiled coil</keyword>
<dbReference type="AlphaFoldDB" id="A0ABD0R2F0"/>
<gene>
    <name evidence="2" type="ORF">M9458_010970</name>
</gene>
<organism evidence="2 3">
    <name type="scientific">Cirrhinus mrigala</name>
    <name type="common">Mrigala</name>
    <dbReference type="NCBI Taxonomy" id="683832"/>
    <lineage>
        <taxon>Eukaryota</taxon>
        <taxon>Metazoa</taxon>
        <taxon>Chordata</taxon>
        <taxon>Craniata</taxon>
        <taxon>Vertebrata</taxon>
        <taxon>Euteleostomi</taxon>
        <taxon>Actinopterygii</taxon>
        <taxon>Neopterygii</taxon>
        <taxon>Teleostei</taxon>
        <taxon>Ostariophysi</taxon>
        <taxon>Cypriniformes</taxon>
        <taxon>Cyprinidae</taxon>
        <taxon>Labeoninae</taxon>
        <taxon>Labeonini</taxon>
        <taxon>Cirrhinus</taxon>
    </lineage>
</organism>
<evidence type="ECO:0000313" key="3">
    <source>
        <dbReference type="Proteomes" id="UP001529510"/>
    </source>
</evidence>
<accession>A0ABD0R2F0</accession>